<dbReference type="InterPro" id="IPR009057">
    <property type="entry name" value="Homeodomain-like_sf"/>
</dbReference>
<feature type="domain" description="HTH tetR-type" evidence="6">
    <location>
        <begin position="8"/>
        <end position="68"/>
    </location>
</feature>
<organism evidence="7 8">
    <name type="scientific">Streptomyces diacarni</name>
    <dbReference type="NCBI Taxonomy" id="2800381"/>
    <lineage>
        <taxon>Bacteria</taxon>
        <taxon>Bacillati</taxon>
        <taxon>Actinomycetota</taxon>
        <taxon>Actinomycetes</taxon>
        <taxon>Kitasatosporales</taxon>
        <taxon>Streptomycetaceae</taxon>
        <taxon>Streptomyces</taxon>
    </lineage>
</organism>
<dbReference type="Pfam" id="PF13977">
    <property type="entry name" value="TetR_C_6"/>
    <property type="match status" value="1"/>
</dbReference>
<dbReference type="InterPro" id="IPR036271">
    <property type="entry name" value="Tet_transcr_reg_TetR-rel_C_sf"/>
</dbReference>
<name>A0A367EKN9_9ACTN</name>
<evidence type="ECO:0000256" key="1">
    <source>
        <dbReference type="ARBA" id="ARBA00022491"/>
    </source>
</evidence>
<accession>A0A367EKN9</accession>
<keyword evidence="2" id="KW-0805">Transcription regulation</keyword>
<evidence type="ECO:0000256" key="3">
    <source>
        <dbReference type="ARBA" id="ARBA00023125"/>
    </source>
</evidence>
<protein>
    <submittedName>
        <fullName evidence="7">TetR family transcriptional regulator</fullName>
    </submittedName>
</protein>
<sequence>MPKIVDPTERRREVVEAVFRVVARSGVAQASLRNVAAEAGLALGSVRHYFDSHGQLLTAAAREMARRVEARLLRRRDQVRPSDDPLQVAQEVAGEFLPLDTARADETAVWLEFVIAARTEPALREVAVELHDGLRTVAGLVLQRLGVDDPVETERLAALIDGLTLGGTLHPGRLRPPMIRAVVLRHLEDLCPKDTSARRKPGC</sequence>
<evidence type="ECO:0000313" key="7">
    <source>
        <dbReference type="EMBL" id="RCG17750.1"/>
    </source>
</evidence>
<dbReference type="InterPro" id="IPR001647">
    <property type="entry name" value="HTH_TetR"/>
</dbReference>
<dbReference type="RefSeq" id="WP_114024663.1">
    <property type="nucleotide sequence ID" value="NZ_JBEYTF010000025.1"/>
</dbReference>
<keyword evidence="3 5" id="KW-0238">DNA-binding</keyword>
<evidence type="ECO:0000259" key="6">
    <source>
        <dbReference type="PROSITE" id="PS50977"/>
    </source>
</evidence>
<evidence type="ECO:0000256" key="5">
    <source>
        <dbReference type="PROSITE-ProRule" id="PRU00335"/>
    </source>
</evidence>
<dbReference type="EMBL" id="QOIN01000054">
    <property type="protein sequence ID" value="RCG17750.1"/>
    <property type="molecule type" value="Genomic_DNA"/>
</dbReference>
<keyword evidence="1" id="KW-0678">Repressor</keyword>
<dbReference type="Proteomes" id="UP000252914">
    <property type="component" value="Unassembled WGS sequence"/>
</dbReference>
<keyword evidence="4" id="KW-0804">Transcription</keyword>
<reference evidence="7 8" key="1">
    <citation type="submission" date="2018-06" db="EMBL/GenBank/DDBJ databases">
        <title>Streptomyces reniochalinae sp. nov. and Streptomyces diacarnus sp. nov. from marine sponges.</title>
        <authorList>
            <person name="Li L."/>
        </authorList>
    </citation>
    <scope>NUCLEOTIDE SEQUENCE [LARGE SCALE GENOMIC DNA]</scope>
    <source>
        <strain evidence="7 8">LHW51701</strain>
    </source>
</reference>
<proteinExistence type="predicted"/>
<evidence type="ECO:0000313" key="8">
    <source>
        <dbReference type="Proteomes" id="UP000252914"/>
    </source>
</evidence>
<evidence type="ECO:0000256" key="4">
    <source>
        <dbReference type="ARBA" id="ARBA00023163"/>
    </source>
</evidence>
<dbReference type="AlphaFoldDB" id="A0A367EKN9"/>
<feature type="DNA-binding region" description="H-T-H motif" evidence="5">
    <location>
        <begin position="31"/>
        <end position="50"/>
    </location>
</feature>
<dbReference type="SUPFAM" id="SSF46689">
    <property type="entry name" value="Homeodomain-like"/>
    <property type="match status" value="1"/>
</dbReference>
<dbReference type="Gene3D" id="1.10.357.10">
    <property type="entry name" value="Tetracycline Repressor, domain 2"/>
    <property type="match status" value="1"/>
</dbReference>
<keyword evidence="8" id="KW-1185">Reference proteome</keyword>
<gene>
    <name evidence="7" type="ORF">DTL70_27205</name>
</gene>
<dbReference type="SUPFAM" id="SSF48498">
    <property type="entry name" value="Tetracyclin repressor-like, C-terminal domain"/>
    <property type="match status" value="1"/>
</dbReference>
<evidence type="ECO:0000256" key="2">
    <source>
        <dbReference type="ARBA" id="ARBA00023015"/>
    </source>
</evidence>
<dbReference type="GO" id="GO:0003677">
    <property type="term" value="F:DNA binding"/>
    <property type="evidence" value="ECO:0007669"/>
    <property type="project" value="UniProtKB-UniRule"/>
</dbReference>
<dbReference type="PROSITE" id="PS50977">
    <property type="entry name" value="HTH_TETR_2"/>
    <property type="match status" value="1"/>
</dbReference>
<dbReference type="InterPro" id="IPR039538">
    <property type="entry name" value="BetI_C"/>
</dbReference>
<comment type="caution">
    <text evidence="7">The sequence shown here is derived from an EMBL/GenBank/DDBJ whole genome shotgun (WGS) entry which is preliminary data.</text>
</comment>